<evidence type="ECO:0000313" key="6">
    <source>
        <dbReference type="EMBL" id="MDA0647085.1"/>
    </source>
</evidence>
<dbReference type="EMBL" id="JAPNUD010000252">
    <property type="protein sequence ID" value="MDA0647085.1"/>
    <property type="molecule type" value="Genomic_DNA"/>
</dbReference>
<evidence type="ECO:0000256" key="2">
    <source>
        <dbReference type="ARBA" id="ARBA00023125"/>
    </source>
</evidence>
<dbReference type="Proteomes" id="UP001212498">
    <property type="component" value="Unassembled WGS sequence"/>
</dbReference>
<keyword evidence="7" id="KW-1185">Reference proteome</keyword>
<evidence type="ECO:0000256" key="1">
    <source>
        <dbReference type="ARBA" id="ARBA00023015"/>
    </source>
</evidence>
<feature type="DNA-binding region" description="H-T-H motif" evidence="4">
    <location>
        <begin position="37"/>
        <end position="56"/>
    </location>
</feature>
<dbReference type="InterPro" id="IPR041347">
    <property type="entry name" value="MftR_C"/>
</dbReference>
<gene>
    <name evidence="6" type="ORF">OUY24_41220</name>
</gene>
<organism evidence="6 7">
    <name type="scientific">Nonomuraea ferruginea</name>
    <dbReference type="NCBI Taxonomy" id="46174"/>
    <lineage>
        <taxon>Bacteria</taxon>
        <taxon>Bacillati</taxon>
        <taxon>Actinomycetota</taxon>
        <taxon>Actinomycetes</taxon>
        <taxon>Streptosporangiales</taxon>
        <taxon>Streptosporangiaceae</taxon>
        <taxon>Nonomuraea</taxon>
    </lineage>
</organism>
<dbReference type="InterPro" id="IPR001647">
    <property type="entry name" value="HTH_TetR"/>
</dbReference>
<dbReference type="PROSITE" id="PS01081">
    <property type="entry name" value="HTH_TETR_1"/>
    <property type="match status" value="1"/>
</dbReference>
<accession>A0ABT4TCK3</accession>
<sequence>MDTTTLGLRERKKAETRQAVHEAALRLVVEHGFDGVTVEAIADAANISRRTFSNYFAGKEDALLYGEEERFRRLVALVQEQPPGHSAWQAMRATILDLYEEVGTPDREWAIRTRLAKKHPALLARQLANHAALERELAQAIADRRAPARPRVMAAAFLGALRLATFQWIEEEEARSLLEVGEEILDEVARPFT</sequence>
<keyword evidence="2 4" id="KW-0238">DNA-binding</keyword>
<evidence type="ECO:0000313" key="7">
    <source>
        <dbReference type="Proteomes" id="UP001212498"/>
    </source>
</evidence>
<name>A0ABT4TCK3_9ACTN</name>
<evidence type="ECO:0000256" key="4">
    <source>
        <dbReference type="PROSITE-ProRule" id="PRU00335"/>
    </source>
</evidence>
<dbReference type="Pfam" id="PF17754">
    <property type="entry name" value="TetR_C_14"/>
    <property type="match status" value="1"/>
</dbReference>
<dbReference type="InterPro" id="IPR023772">
    <property type="entry name" value="DNA-bd_HTH_TetR-type_CS"/>
</dbReference>
<proteinExistence type="predicted"/>
<dbReference type="PROSITE" id="PS50977">
    <property type="entry name" value="HTH_TETR_2"/>
    <property type="match status" value="1"/>
</dbReference>
<dbReference type="Pfam" id="PF00440">
    <property type="entry name" value="TetR_N"/>
    <property type="match status" value="1"/>
</dbReference>
<dbReference type="InterPro" id="IPR050109">
    <property type="entry name" value="HTH-type_TetR-like_transc_reg"/>
</dbReference>
<evidence type="ECO:0000256" key="3">
    <source>
        <dbReference type="ARBA" id="ARBA00023163"/>
    </source>
</evidence>
<comment type="caution">
    <text evidence="6">The sequence shown here is derived from an EMBL/GenBank/DDBJ whole genome shotgun (WGS) entry which is preliminary data.</text>
</comment>
<dbReference type="PANTHER" id="PTHR30055:SF238">
    <property type="entry name" value="MYCOFACTOCIN BIOSYNTHESIS TRANSCRIPTIONAL REGULATOR MFTR-RELATED"/>
    <property type="match status" value="1"/>
</dbReference>
<dbReference type="RefSeq" id="WP_219545772.1">
    <property type="nucleotide sequence ID" value="NZ_BAABFD010000015.1"/>
</dbReference>
<dbReference type="PANTHER" id="PTHR30055">
    <property type="entry name" value="HTH-TYPE TRANSCRIPTIONAL REGULATOR RUTR"/>
    <property type="match status" value="1"/>
</dbReference>
<evidence type="ECO:0000259" key="5">
    <source>
        <dbReference type="PROSITE" id="PS50977"/>
    </source>
</evidence>
<keyword evidence="3" id="KW-0804">Transcription</keyword>
<protein>
    <submittedName>
        <fullName evidence="6">TetR family transcriptional regulator</fullName>
    </submittedName>
</protein>
<reference evidence="6 7" key="1">
    <citation type="submission" date="2022-11" db="EMBL/GenBank/DDBJ databases">
        <title>Nonomuraea corallina sp. nov., a new species of the genus Nonomuraea isolated from sea side sediment in Thai sea.</title>
        <authorList>
            <person name="Ngamcharungchit C."/>
            <person name="Matsumoto A."/>
            <person name="Suriyachadkun C."/>
            <person name="Panbangred W."/>
            <person name="Inahashi Y."/>
            <person name="Intra B."/>
        </authorList>
    </citation>
    <scope>NUCLEOTIDE SEQUENCE [LARGE SCALE GENOMIC DNA]</scope>
    <source>
        <strain evidence="6 7">DSM 43553</strain>
    </source>
</reference>
<keyword evidence="1" id="KW-0805">Transcription regulation</keyword>
<feature type="domain" description="HTH tetR-type" evidence="5">
    <location>
        <begin position="14"/>
        <end position="74"/>
    </location>
</feature>